<feature type="transmembrane region" description="Helical" evidence="1">
    <location>
        <begin position="28"/>
        <end position="49"/>
    </location>
</feature>
<dbReference type="EMBL" id="LLYA01000090">
    <property type="protein sequence ID" value="KRR28513.1"/>
    <property type="molecule type" value="Genomic_DNA"/>
</dbReference>
<dbReference type="RefSeq" id="WP_057843007.1">
    <property type="nucleotide sequence ID" value="NZ_LLYA01000090.1"/>
</dbReference>
<name>A0A0R3N8Q1_9BRAD</name>
<feature type="transmembrane region" description="Helical" evidence="1">
    <location>
        <begin position="170"/>
        <end position="189"/>
    </location>
</feature>
<dbReference type="AlphaFoldDB" id="A0A0R3N8Q1"/>
<evidence type="ECO:0000313" key="4">
    <source>
        <dbReference type="Proteomes" id="UP000052023"/>
    </source>
</evidence>
<comment type="caution">
    <text evidence="3">The sequence shown here is derived from an EMBL/GenBank/DDBJ whole genome shotgun (WGS) entry which is preliminary data.</text>
</comment>
<dbReference type="Pfam" id="PF04173">
    <property type="entry name" value="DoxD"/>
    <property type="match status" value="1"/>
</dbReference>
<organism evidence="3 4">
    <name type="scientific">Bradyrhizobium retamae</name>
    <dbReference type="NCBI Taxonomy" id="1300035"/>
    <lineage>
        <taxon>Bacteria</taxon>
        <taxon>Pseudomonadati</taxon>
        <taxon>Pseudomonadota</taxon>
        <taxon>Alphaproteobacteria</taxon>
        <taxon>Hyphomicrobiales</taxon>
        <taxon>Nitrobacteraceae</taxon>
        <taxon>Bradyrhizobium</taxon>
    </lineage>
</organism>
<keyword evidence="1" id="KW-0812">Transmembrane</keyword>
<dbReference type="InterPro" id="IPR007301">
    <property type="entry name" value="DoxD"/>
</dbReference>
<gene>
    <name evidence="3" type="ORF">CQ13_21250</name>
</gene>
<reference evidence="3 4" key="1">
    <citation type="submission" date="2014-03" db="EMBL/GenBank/DDBJ databases">
        <title>Bradyrhizobium valentinum sp. nov., isolated from effective nodules of Lupinus mariae-josephae, a lupine endemic of basic-lime soils in Eastern Spain.</title>
        <authorList>
            <person name="Duran D."/>
            <person name="Rey L."/>
            <person name="Navarro A."/>
            <person name="Busquets A."/>
            <person name="Imperial J."/>
            <person name="Ruiz-Argueso T."/>
        </authorList>
    </citation>
    <scope>NUCLEOTIDE SEQUENCE [LARGE SCALE GENOMIC DNA]</scope>
    <source>
        <strain evidence="3 4">Ro19</strain>
    </source>
</reference>
<dbReference type="Proteomes" id="UP000052023">
    <property type="component" value="Unassembled WGS sequence"/>
</dbReference>
<feature type="transmembrane region" description="Helical" evidence="1">
    <location>
        <begin position="140"/>
        <end position="158"/>
    </location>
</feature>
<keyword evidence="4" id="KW-1185">Reference proteome</keyword>
<keyword evidence="1" id="KW-1133">Transmembrane helix</keyword>
<evidence type="ECO:0000259" key="2">
    <source>
        <dbReference type="Pfam" id="PF04173"/>
    </source>
</evidence>
<protein>
    <recommendedName>
        <fullName evidence="2">TQO small subunit DoxD domain-containing protein</fullName>
    </recommendedName>
</protein>
<dbReference type="OrthoDB" id="8218504at2"/>
<accession>A0A0R3N8Q1</accession>
<proteinExistence type="predicted"/>
<keyword evidence="1" id="KW-0472">Membrane</keyword>
<feature type="transmembrane region" description="Helical" evidence="1">
    <location>
        <begin position="113"/>
        <end position="133"/>
    </location>
</feature>
<evidence type="ECO:0000313" key="3">
    <source>
        <dbReference type="EMBL" id="KRR28513.1"/>
    </source>
</evidence>
<evidence type="ECO:0000256" key="1">
    <source>
        <dbReference type="SAM" id="Phobius"/>
    </source>
</evidence>
<feature type="domain" description="TQO small subunit DoxD" evidence="2">
    <location>
        <begin position="66"/>
        <end position="207"/>
    </location>
</feature>
<feature type="transmembrane region" description="Helical" evidence="1">
    <location>
        <begin position="61"/>
        <end position="80"/>
    </location>
</feature>
<sequence>MPKNPFTDVWQFLTATTGDYLQLGNWRLLILALFWALLLAGIALAFQNWREDSAQRSGRHLGIWLVRVLIGCMWFEGMLWKLPLPASGGLQYWTEQETTRAAFEFHSTFVKDIVLPNMNIFGPIVFLAELVFAASMILGLAVRLVGVLAVAYTLQLWLGIYRPGDPAEWPWSYMFLAMLMFLFVLEGAGRSLGLDAWLRRNVPAVRDGKGLIGRFFNIAG</sequence>